<evidence type="ECO:0000313" key="2">
    <source>
        <dbReference type="Proteomes" id="UP000077066"/>
    </source>
</evidence>
<protein>
    <submittedName>
        <fullName evidence="1">Uncharacterized protein</fullName>
    </submittedName>
</protein>
<accession>A0A166F1J1</accession>
<organism evidence="1 2">
    <name type="scientific">Methanobrevibacter filiformis</name>
    <dbReference type="NCBI Taxonomy" id="55758"/>
    <lineage>
        <taxon>Archaea</taxon>
        <taxon>Methanobacteriati</taxon>
        <taxon>Methanobacteriota</taxon>
        <taxon>Methanomada group</taxon>
        <taxon>Methanobacteria</taxon>
        <taxon>Methanobacteriales</taxon>
        <taxon>Methanobacteriaceae</taxon>
        <taxon>Methanobrevibacter</taxon>
    </lineage>
</organism>
<dbReference type="RefSeq" id="WP_066970793.1">
    <property type="nucleotide sequence ID" value="NZ_LWMT01000037.1"/>
</dbReference>
<keyword evidence="2" id="KW-1185">Reference proteome</keyword>
<dbReference type="Proteomes" id="UP000077066">
    <property type="component" value="Unassembled WGS sequence"/>
</dbReference>
<dbReference type="AlphaFoldDB" id="A0A166F1J1"/>
<comment type="caution">
    <text evidence="1">The sequence shown here is derived from an EMBL/GenBank/DDBJ whole genome shotgun (WGS) entry which is preliminary data.</text>
</comment>
<dbReference type="PATRIC" id="fig|55758.3.peg.327"/>
<proteinExistence type="predicted"/>
<name>A0A166F1J1_9EURY</name>
<reference evidence="1 2" key="1">
    <citation type="submission" date="2016-04" db="EMBL/GenBank/DDBJ databases">
        <title>Genome sequence of Methanobrevibacter filiformis DSM 11501.</title>
        <authorList>
            <person name="Poehlein A."/>
            <person name="Seedorf H."/>
            <person name="Daniel R."/>
        </authorList>
    </citation>
    <scope>NUCLEOTIDE SEQUENCE [LARGE SCALE GENOMIC DNA]</scope>
    <source>
        <strain evidence="1 2">DSM 11501</strain>
    </source>
</reference>
<dbReference type="EMBL" id="LWMT01000037">
    <property type="protein sequence ID" value="KZX17224.1"/>
    <property type="molecule type" value="Genomic_DNA"/>
</dbReference>
<sequence length="92" mass="10784">MFKWRLDKEKNCEKCVYYNNAHIPCELVVQNDYHFGIFNKDLNSLLNVFQDVIQYKIDNNEVGLESDDLTCVLSNICPLYENDVGNCLEKDD</sequence>
<evidence type="ECO:0000313" key="1">
    <source>
        <dbReference type="EMBL" id="KZX17224.1"/>
    </source>
</evidence>
<gene>
    <name evidence="1" type="ORF">MBFIL_02940</name>
</gene>